<evidence type="ECO:0000256" key="2">
    <source>
        <dbReference type="ARBA" id="ARBA00022723"/>
    </source>
</evidence>
<dbReference type="Pfam" id="PF00622">
    <property type="entry name" value="SPRY"/>
    <property type="match status" value="1"/>
</dbReference>
<dbReference type="Proteomes" id="UP000261540">
    <property type="component" value="Unplaced"/>
</dbReference>
<dbReference type="InterPro" id="IPR013320">
    <property type="entry name" value="ConA-like_dom_sf"/>
</dbReference>
<evidence type="ECO:0000259" key="9">
    <source>
        <dbReference type="PROSITE" id="PS50119"/>
    </source>
</evidence>
<feature type="domain" description="B30.2/SPRY" evidence="10">
    <location>
        <begin position="362"/>
        <end position="557"/>
    </location>
</feature>
<organism evidence="11 12">
    <name type="scientific">Paramormyrops kingsleyae</name>
    <dbReference type="NCBI Taxonomy" id="1676925"/>
    <lineage>
        <taxon>Eukaryota</taxon>
        <taxon>Metazoa</taxon>
        <taxon>Chordata</taxon>
        <taxon>Craniata</taxon>
        <taxon>Vertebrata</taxon>
        <taxon>Euteleostomi</taxon>
        <taxon>Actinopterygii</taxon>
        <taxon>Neopterygii</taxon>
        <taxon>Teleostei</taxon>
        <taxon>Osteoglossocephala</taxon>
        <taxon>Osteoglossomorpha</taxon>
        <taxon>Osteoglossiformes</taxon>
        <taxon>Mormyridae</taxon>
        <taxon>Paramormyrops</taxon>
    </lineage>
</organism>
<dbReference type="CTD" id="767681"/>
<evidence type="ECO:0000256" key="3">
    <source>
        <dbReference type="ARBA" id="ARBA00022771"/>
    </source>
</evidence>
<dbReference type="InterPro" id="IPR003879">
    <property type="entry name" value="Butyrophylin_SPRY"/>
</dbReference>
<dbReference type="Gene3D" id="3.30.40.10">
    <property type="entry name" value="Zinc/RING finger domain, C3HC4 (zinc finger)"/>
    <property type="match status" value="1"/>
</dbReference>
<dbReference type="SMART" id="SM00336">
    <property type="entry name" value="BBOX"/>
    <property type="match status" value="2"/>
</dbReference>
<dbReference type="PROSITE" id="PS00518">
    <property type="entry name" value="ZF_RING_1"/>
    <property type="match status" value="1"/>
</dbReference>
<dbReference type="PROSITE" id="PS50119">
    <property type="entry name" value="ZF_BBOX"/>
    <property type="match status" value="1"/>
</dbReference>
<dbReference type="InterPro" id="IPR017907">
    <property type="entry name" value="Znf_RING_CS"/>
</dbReference>
<dbReference type="InterPro" id="IPR006574">
    <property type="entry name" value="PRY"/>
</dbReference>
<feature type="domain" description="B box-type" evidence="9">
    <location>
        <begin position="163"/>
        <end position="203"/>
    </location>
</feature>
<accession>A0A3B3QNS6</accession>
<dbReference type="PROSITE" id="PS50089">
    <property type="entry name" value="ZF_RING_2"/>
    <property type="match status" value="1"/>
</dbReference>
<dbReference type="Gene3D" id="2.60.120.920">
    <property type="match status" value="1"/>
</dbReference>
<dbReference type="InterPro" id="IPR001841">
    <property type="entry name" value="Znf_RING"/>
</dbReference>
<dbReference type="RefSeq" id="XP_023695317.1">
    <property type="nucleotide sequence ID" value="XM_023839549.2"/>
</dbReference>
<dbReference type="Gene3D" id="4.10.830.40">
    <property type="match status" value="1"/>
</dbReference>
<name>A0A3B3QNS6_9TELE</name>
<dbReference type="InterPro" id="IPR013083">
    <property type="entry name" value="Znf_RING/FYVE/PHD"/>
</dbReference>
<dbReference type="Pfam" id="PF25600">
    <property type="entry name" value="TRIM_CC"/>
    <property type="match status" value="1"/>
</dbReference>
<dbReference type="KEGG" id="pki:111858109"/>
<protein>
    <submittedName>
        <fullName evidence="11">Bloodthirsty-related gene family, member 12</fullName>
    </submittedName>
</protein>
<dbReference type="Pfam" id="PF13445">
    <property type="entry name" value="zf-RING_UBOX"/>
    <property type="match status" value="1"/>
</dbReference>
<dbReference type="InterPro" id="IPR058030">
    <property type="entry name" value="TRIM8/14/16/25/29/45/65_CC"/>
</dbReference>
<dbReference type="SUPFAM" id="SSF57850">
    <property type="entry name" value="RING/U-box"/>
    <property type="match status" value="1"/>
</dbReference>
<evidence type="ECO:0000256" key="7">
    <source>
        <dbReference type="SAM" id="Coils"/>
    </source>
</evidence>
<dbReference type="Ensembl" id="ENSPKIT00000031130.1">
    <property type="protein sequence ID" value="ENSPKIP00000007086.1"/>
    <property type="gene ID" value="ENSPKIG00000023120.1"/>
</dbReference>
<dbReference type="SUPFAM" id="SSF49899">
    <property type="entry name" value="Concanavalin A-like lectins/glucanases"/>
    <property type="match status" value="1"/>
</dbReference>
<feature type="domain" description="RING-type" evidence="8">
    <location>
        <begin position="19"/>
        <end position="59"/>
    </location>
</feature>
<keyword evidence="7" id="KW-0175">Coiled coil</keyword>
<dbReference type="PROSITE" id="PS50188">
    <property type="entry name" value="B302_SPRY"/>
    <property type="match status" value="1"/>
</dbReference>
<keyword evidence="12" id="KW-1185">Reference proteome</keyword>
<dbReference type="PANTHER" id="PTHR25465:SF49">
    <property type="entry name" value="BLOODTHIRSTY-RELATED GENE FAMILY, MEMBER 1-RELATED"/>
    <property type="match status" value="1"/>
</dbReference>
<evidence type="ECO:0000259" key="8">
    <source>
        <dbReference type="PROSITE" id="PS50089"/>
    </source>
</evidence>
<dbReference type="InterPro" id="IPR043136">
    <property type="entry name" value="B30.2/SPRY_sf"/>
</dbReference>
<dbReference type="InterPro" id="IPR027370">
    <property type="entry name" value="Znf-RING_euk"/>
</dbReference>
<dbReference type="SMART" id="SM00184">
    <property type="entry name" value="RING"/>
    <property type="match status" value="1"/>
</dbReference>
<dbReference type="GO" id="GO:0045087">
    <property type="term" value="P:innate immune response"/>
    <property type="evidence" value="ECO:0007669"/>
    <property type="project" value="UniProtKB-KW"/>
</dbReference>
<dbReference type="Pfam" id="PF00643">
    <property type="entry name" value="zf-B_box"/>
    <property type="match status" value="1"/>
</dbReference>
<dbReference type="SMART" id="SM00589">
    <property type="entry name" value="PRY"/>
    <property type="match status" value="1"/>
</dbReference>
<reference evidence="11" key="2">
    <citation type="submission" date="2025-09" db="UniProtKB">
        <authorList>
            <consortium name="Ensembl"/>
        </authorList>
    </citation>
    <scope>IDENTIFICATION</scope>
</reference>
<dbReference type="GO" id="GO:0008270">
    <property type="term" value="F:zinc ion binding"/>
    <property type="evidence" value="ECO:0007669"/>
    <property type="project" value="UniProtKB-KW"/>
</dbReference>
<proteinExistence type="predicted"/>
<evidence type="ECO:0000259" key="10">
    <source>
        <dbReference type="PROSITE" id="PS50188"/>
    </source>
</evidence>
<dbReference type="CDD" id="cd13733">
    <property type="entry name" value="SPRY_PRY_C-I_1"/>
    <property type="match status" value="1"/>
</dbReference>
<keyword evidence="3 6" id="KW-0863">Zinc-finger</keyword>
<dbReference type="GeneID" id="111858109"/>
<evidence type="ECO:0000256" key="6">
    <source>
        <dbReference type="PROSITE-ProRule" id="PRU00024"/>
    </source>
</evidence>
<dbReference type="SMART" id="SM00449">
    <property type="entry name" value="SPRY"/>
    <property type="match status" value="1"/>
</dbReference>
<feature type="coiled-coil region" evidence="7">
    <location>
        <begin position="261"/>
        <end position="310"/>
    </location>
</feature>
<dbReference type="STRING" id="1676925.ENSPKIP00000007086"/>
<dbReference type="Pfam" id="PF13765">
    <property type="entry name" value="PRY"/>
    <property type="match status" value="1"/>
</dbReference>
<dbReference type="OrthoDB" id="6270329at2759"/>
<dbReference type="AlphaFoldDB" id="A0A3B3QNS6"/>
<dbReference type="GO" id="GO:0005737">
    <property type="term" value="C:cytoplasm"/>
    <property type="evidence" value="ECO:0007669"/>
    <property type="project" value="UniProtKB-ARBA"/>
</dbReference>
<reference evidence="11" key="1">
    <citation type="submission" date="2025-08" db="UniProtKB">
        <authorList>
            <consortium name="Ensembl"/>
        </authorList>
    </citation>
    <scope>IDENTIFICATION</scope>
</reference>
<dbReference type="FunFam" id="2.60.120.920:FF:000004">
    <property type="entry name" value="Butyrophilin subfamily 1 member A1"/>
    <property type="match status" value="1"/>
</dbReference>
<evidence type="ECO:0000256" key="4">
    <source>
        <dbReference type="ARBA" id="ARBA00022833"/>
    </source>
</evidence>
<evidence type="ECO:0000256" key="1">
    <source>
        <dbReference type="ARBA" id="ARBA00022588"/>
    </source>
</evidence>
<evidence type="ECO:0000256" key="5">
    <source>
        <dbReference type="ARBA" id="ARBA00022859"/>
    </source>
</evidence>
<dbReference type="InterPro" id="IPR000315">
    <property type="entry name" value="Znf_B-box"/>
</dbReference>
<evidence type="ECO:0000313" key="11">
    <source>
        <dbReference type="Ensembl" id="ENSPKIP00000007086.1"/>
    </source>
</evidence>
<dbReference type="PRINTS" id="PR01407">
    <property type="entry name" value="BUTYPHLNCDUF"/>
</dbReference>
<dbReference type="InterPro" id="IPR051051">
    <property type="entry name" value="E3_ubiq-ligase_TRIM/RNF"/>
</dbReference>
<keyword evidence="4" id="KW-0862">Zinc</keyword>
<dbReference type="GeneTree" id="ENSGT00940000167415"/>
<dbReference type="CDD" id="cd19802">
    <property type="entry name" value="Bbox1_TRIM8-like"/>
    <property type="match status" value="1"/>
</dbReference>
<keyword evidence="2" id="KW-0479">Metal-binding</keyword>
<dbReference type="InterPro" id="IPR001870">
    <property type="entry name" value="B30.2/SPRY"/>
</dbReference>
<dbReference type="Gene3D" id="3.30.160.60">
    <property type="entry name" value="Classic Zinc Finger"/>
    <property type="match status" value="1"/>
</dbReference>
<dbReference type="CDD" id="cd19769">
    <property type="entry name" value="Bbox2_TRIM16-like"/>
    <property type="match status" value="1"/>
</dbReference>
<dbReference type="InterPro" id="IPR003877">
    <property type="entry name" value="SPRY_dom"/>
</dbReference>
<evidence type="ECO:0000313" key="12">
    <source>
        <dbReference type="Proteomes" id="UP000261540"/>
    </source>
</evidence>
<keyword evidence="1" id="KW-0399">Innate immunity</keyword>
<sequence length="558" mass="63875">MQNLGSPAARTLSEEQFQCSICLEVFVEPVTTPCGHSFCKACLQGYWSHSRKFQCPMCKRSFTRRPELSVNCVLADITEQFQDTVTTNEAPRTLTRERDLGGSEGGSFAREGEVSCDDCIGRKMRAIRSCLNCQSSFCETHLRPHQRDRSLSSHRLVAPTLRLEQKVCRKHRRLLEAYCRSDHSCICTACADAAHKSHDVVSVDREWKRKMSHLNKRRSEFKHLIKERAKKLEEIKQSIKVIKSCAQKELEESWQVYADLLRLVEQSQAELVERIAAWQREAERKAQDLAEGLERELSQLRMRSTELDQLAQTQDQVLFLQSVPTMPPLLEPMDWSGVSVNTDLYVGTLRKSVSTLMDKVQEELNKLLEKELGKLQSYASEVLFDPSTAQRNLVVSEDGKQVKYEDHKQDVTEGHQRFHPALFLLGREGLASGQHYWEVKVGEKTAWMLGVARQSICRQGDVNLRPECGYWCMWLKNGEVKALSSTRLPLHLPTLPTKVGIYVDYEAGQVSFYDVKARLHLYTFMDTFTESLYPIFSPFPNRDGRNSAPLIISPIKHS</sequence>
<dbReference type="PANTHER" id="PTHR25465">
    <property type="entry name" value="B-BOX DOMAIN CONTAINING"/>
    <property type="match status" value="1"/>
</dbReference>
<keyword evidence="5" id="KW-0391">Immunity</keyword>
<dbReference type="SUPFAM" id="SSF57845">
    <property type="entry name" value="B-box zinc-binding domain"/>
    <property type="match status" value="1"/>
</dbReference>